<keyword evidence="7" id="KW-0732">Signal</keyword>
<dbReference type="OrthoDB" id="10037534at2759"/>
<accession>A0A3Q1ITG5</accession>
<keyword evidence="4 6" id="KW-1015">Disulfide bond</keyword>
<name>A0A3Q1ITG5_ANATE</name>
<dbReference type="InParanoid" id="A0A3Q1ITG5"/>
<dbReference type="Ensembl" id="ENSATET00000025718.2">
    <property type="protein sequence ID" value="ENSATEP00000025312.2"/>
    <property type="gene ID" value="ENSATEG00000017569.2"/>
</dbReference>
<evidence type="ECO:0000256" key="6">
    <source>
        <dbReference type="PROSITE-ProRule" id="PRU01172"/>
    </source>
</evidence>
<evidence type="ECO:0000313" key="9">
    <source>
        <dbReference type="Ensembl" id="ENSATEP00000025312.2"/>
    </source>
</evidence>
<keyword evidence="10" id="KW-1185">Reference proteome</keyword>
<evidence type="ECO:0000313" key="10">
    <source>
        <dbReference type="Proteomes" id="UP000265040"/>
    </source>
</evidence>
<dbReference type="Gene3D" id="2.60.120.200">
    <property type="match status" value="1"/>
</dbReference>
<dbReference type="InterPro" id="IPR001759">
    <property type="entry name" value="PTX_dom"/>
</dbReference>
<reference evidence="9" key="2">
    <citation type="submission" date="2025-08" db="UniProtKB">
        <authorList>
            <consortium name="Ensembl"/>
        </authorList>
    </citation>
    <scope>IDENTIFICATION</scope>
</reference>
<feature type="chain" id="PRO_5030080060" description="Pentraxin (PTX) domain-containing protein" evidence="7">
    <location>
        <begin position="16"/>
        <end position="251"/>
    </location>
</feature>
<dbReference type="InterPro" id="IPR051360">
    <property type="entry name" value="Neuronal_Pentraxin_Related"/>
</dbReference>
<evidence type="ECO:0000259" key="8">
    <source>
        <dbReference type="PROSITE" id="PS51828"/>
    </source>
</evidence>
<dbReference type="Proteomes" id="UP000265040">
    <property type="component" value="Chromosome 10"/>
</dbReference>
<comment type="cofactor">
    <cofactor evidence="1">
        <name>Ca(2+)</name>
        <dbReference type="ChEBI" id="CHEBI:29108"/>
    </cofactor>
</comment>
<dbReference type="PROSITE" id="PS51828">
    <property type="entry name" value="PTX_2"/>
    <property type="match status" value="1"/>
</dbReference>
<dbReference type="GO" id="GO:0046872">
    <property type="term" value="F:metal ion binding"/>
    <property type="evidence" value="ECO:0007669"/>
    <property type="project" value="UniProtKB-KW"/>
</dbReference>
<dbReference type="SUPFAM" id="SSF49899">
    <property type="entry name" value="Concanavalin A-like lectins/glucanases"/>
    <property type="match status" value="1"/>
</dbReference>
<dbReference type="AlphaFoldDB" id="A0A3Q1ITG5"/>
<feature type="disulfide bond" evidence="6">
    <location>
        <begin position="51"/>
        <end position="110"/>
    </location>
</feature>
<organism evidence="9 10">
    <name type="scientific">Anabas testudineus</name>
    <name type="common">Climbing perch</name>
    <name type="synonym">Anthias testudineus</name>
    <dbReference type="NCBI Taxonomy" id="64144"/>
    <lineage>
        <taxon>Eukaryota</taxon>
        <taxon>Metazoa</taxon>
        <taxon>Chordata</taxon>
        <taxon>Craniata</taxon>
        <taxon>Vertebrata</taxon>
        <taxon>Euteleostomi</taxon>
        <taxon>Actinopterygii</taxon>
        <taxon>Neopterygii</taxon>
        <taxon>Teleostei</taxon>
        <taxon>Neoteleostei</taxon>
        <taxon>Acanthomorphata</taxon>
        <taxon>Anabantaria</taxon>
        <taxon>Anabantiformes</taxon>
        <taxon>Anabantoidei</taxon>
        <taxon>Anabantidae</taxon>
        <taxon>Anabas</taxon>
    </lineage>
</organism>
<dbReference type="PANTHER" id="PTHR19277">
    <property type="entry name" value="PENTRAXIN"/>
    <property type="match status" value="1"/>
</dbReference>
<feature type="signal peptide" evidence="7">
    <location>
        <begin position="1"/>
        <end position="15"/>
    </location>
</feature>
<keyword evidence="2" id="KW-0479">Metal-binding</keyword>
<reference evidence="9" key="1">
    <citation type="submission" date="2021-04" db="EMBL/GenBank/DDBJ databases">
        <authorList>
            <consortium name="Wellcome Sanger Institute Data Sharing"/>
        </authorList>
    </citation>
    <scope>NUCLEOTIDE SEQUENCE [LARGE SCALE GENOMIC DNA]</scope>
</reference>
<evidence type="ECO:0000256" key="4">
    <source>
        <dbReference type="ARBA" id="ARBA00023157"/>
    </source>
</evidence>
<keyword evidence="5" id="KW-0325">Glycoprotein</keyword>
<dbReference type="Pfam" id="PF00354">
    <property type="entry name" value="Pentaxin"/>
    <property type="match status" value="1"/>
</dbReference>
<dbReference type="SMART" id="SM00159">
    <property type="entry name" value="PTX"/>
    <property type="match status" value="1"/>
</dbReference>
<dbReference type="STRING" id="64144.ENSATEP00000025312"/>
<evidence type="ECO:0000256" key="3">
    <source>
        <dbReference type="ARBA" id="ARBA00022837"/>
    </source>
</evidence>
<proteinExistence type="predicted"/>
<dbReference type="PANTHER" id="PTHR19277:SF125">
    <property type="entry name" value="B6"/>
    <property type="match status" value="1"/>
</dbReference>
<keyword evidence="3" id="KW-0106">Calcium</keyword>
<evidence type="ECO:0000256" key="5">
    <source>
        <dbReference type="ARBA" id="ARBA00023180"/>
    </source>
</evidence>
<evidence type="ECO:0000256" key="7">
    <source>
        <dbReference type="SAM" id="SignalP"/>
    </source>
</evidence>
<feature type="domain" description="Pentraxin (PTX)" evidence="8">
    <location>
        <begin position="21"/>
        <end position="221"/>
    </location>
</feature>
<sequence length="251" mass="27974">MYLSLFCLCVTSAASSTTSLWGKKALFNFRPCVWQLQPGAVVPALEELTVCIQLRYTLATQWTGFAYKAPGVIATELGLGGTRTQLTVWMFGGEWHFNRELRENEWHSFCLTWSSQAPKVNVYINGTFQHGFQMNRSLPERLAPNGTLTLGVSHYVDVNGEVHLETGSNLVGEIGLFRMWAREWRAEELREQSCADGDVVSWDLQQWKYGCSPVSDSSLQCGKCNITFLSSSLTCLALTLTNSHTGTIVVS</sequence>
<evidence type="ECO:0000256" key="1">
    <source>
        <dbReference type="ARBA" id="ARBA00001913"/>
    </source>
</evidence>
<dbReference type="GeneTree" id="ENSGT01030000234935"/>
<evidence type="ECO:0000256" key="2">
    <source>
        <dbReference type="ARBA" id="ARBA00022723"/>
    </source>
</evidence>
<reference evidence="9" key="3">
    <citation type="submission" date="2025-09" db="UniProtKB">
        <authorList>
            <consortium name="Ensembl"/>
        </authorList>
    </citation>
    <scope>IDENTIFICATION</scope>
</reference>
<protein>
    <recommendedName>
        <fullName evidence="8">Pentraxin (PTX) domain-containing protein</fullName>
    </recommendedName>
</protein>
<dbReference type="InterPro" id="IPR013320">
    <property type="entry name" value="ConA-like_dom_sf"/>
</dbReference>